<proteinExistence type="predicted"/>
<evidence type="ECO:0000313" key="1">
    <source>
        <dbReference type="EMBL" id="RKE94267.1"/>
    </source>
</evidence>
<protein>
    <submittedName>
        <fullName evidence="1">Uncharacterized protein</fullName>
    </submittedName>
</protein>
<sequence>MTDDKVEKPTVANETVAPFNCADTTNNVFRKPRQMTYIRPVKTYLTDDEYDEMFNNVPV</sequence>
<gene>
    <name evidence="1" type="ORF">C8N30_3388</name>
</gene>
<dbReference type="RefSeq" id="WP_025061697.1">
    <property type="nucleotide sequence ID" value="NZ_RAQK01000002.1"/>
</dbReference>
<dbReference type="Proteomes" id="UP000284407">
    <property type="component" value="Unassembled WGS sequence"/>
</dbReference>
<dbReference type="EMBL" id="RAQK01000002">
    <property type="protein sequence ID" value="RKE94267.1"/>
    <property type="molecule type" value="Genomic_DNA"/>
</dbReference>
<name>A0A420DJ72_9RHOB</name>
<comment type="caution">
    <text evidence="1">The sequence shown here is derived from an EMBL/GenBank/DDBJ whole genome shotgun (WGS) entry which is preliminary data.</text>
</comment>
<dbReference type="AlphaFoldDB" id="A0A420DJ72"/>
<organism evidence="1 2">
    <name type="scientific">Sulfitobacter guttiformis</name>
    <dbReference type="NCBI Taxonomy" id="74349"/>
    <lineage>
        <taxon>Bacteria</taxon>
        <taxon>Pseudomonadati</taxon>
        <taxon>Pseudomonadota</taxon>
        <taxon>Alphaproteobacteria</taxon>
        <taxon>Rhodobacterales</taxon>
        <taxon>Roseobacteraceae</taxon>
        <taxon>Sulfitobacter</taxon>
    </lineage>
</organism>
<accession>A0A420DJ72</accession>
<evidence type="ECO:0000313" key="2">
    <source>
        <dbReference type="Proteomes" id="UP000284407"/>
    </source>
</evidence>
<keyword evidence="2" id="KW-1185">Reference proteome</keyword>
<reference evidence="1 2" key="1">
    <citation type="submission" date="2018-09" db="EMBL/GenBank/DDBJ databases">
        <title>Genomic Encyclopedia of Archaeal and Bacterial Type Strains, Phase II (KMG-II): from individual species to whole genera.</title>
        <authorList>
            <person name="Goeker M."/>
        </authorList>
    </citation>
    <scope>NUCLEOTIDE SEQUENCE [LARGE SCALE GENOMIC DNA]</scope>
    <source>
        <strain evidence="1 2">DSM 11458</strain>
    </source>
</reference>